<sequence>MTLIRESIFKKTWWQAKEIKHPPEVIKNSHFLIANELEIPVLKSFISKTKTEIRLDLILRSESDPVNHGCYARYGISERPDLLLRSVSYVEATIAGQ</sequence>
<evidence type="ECO:0000313" key="2">
    <source>
        <dbReference type="EMBL" id="KAA1128292.1"/>
    </source>
</evidence>
<dbReference type="AlphaFoldDB" id="A0A5B0RSL3"/>
<evidence type="ECO:0000313" key="1">
    <source>
        <dbReference type="EMBL" id="KAA1123696.1"/>
    </source>
</evidence>
<dbReference type="EMBL" id="VDEP01000207">
    <property type="protein sequence ID" value="KAA1123696.1"/>
    <property type="molecule type" value="Genomic_DNA"/>
</dbReference>
<reference evidence="2 4" key="1">
    <citation type="submission" date="2019-05" db="EMBL/GenBank/DDBJ databases">
        <title>Emergence of the Ug99 lineage of the wheat stem rust pathogen through somatic hybridization.</title>
        <authorList>
            <person name="Li F."/>
            <person name="Upadhyaya N.M."/>
            <person name="Sperschneider J."/>
            <person name="Matny O."/>
            <person name="Nguyen-Phuc H."/>
            <person name="Mago R."/>
            <person name="Raley C."/>
            <person name="Miller M.E."/>
            <person name="Silverstein K.A.T."/>
            <person name="Henningsen E."/>
            <person name="Hirsch C.D."/>
            <person name="Visser B."/>
            <person name="Pretorius Z.A."/>
            <person name="Steffenson B.J."/>
            <person name="Schwessinger B."/>
            <person name="Dodds P.N."/>
            <person name="Figueroa M."/>
        </authorList>
    </citation>
    <scope>NUCLEOTIDE SEQUENCE [LARGE SCALE GENOMIC DNA]</scope>
    <source>
        <strain evidence="2 4">Ug99</strain>
    </source>
</reference>
<dbReference type="EMBL" id="VDEP01000054">
    <property type="protein sequence ID" value="KAA1134502.1"/>
    <property type="molecule type" value="Genomic_DNA"/>
</dbReference>
<proteinExistence type="predicted"/>
<protein>
    <submittedName>
        <fullName evidence="2">Uncharacterized protein</fullName>
    </submittedName>
</protein>
<accession>A0A5B0RSL3</accession>
<organism evidence="2 4">
    <name type="scientific">Puccinia graminis f. sp. tritici</name>
    <dbReference type="NCBI Taxonomy" id="56615"/>
    <lineage>
        <taxon>Eukaryota</taxon>
        <taxon>Fungi</taxon>
        <taxon>Dikarya</taxon>
        <taxon>Basidiomycota</taxon>
        <taxon>Pucciniomycotina</taxon>
        <taxon>Pucciniomycetes</taxon>
        <taxon>Pucciniales</taxon>
        <taxon>Pucciniaceae</taxon>
        <taxon>Puccinia</taxon>
    </lineage>
</organism>
<comment type="caution">
    <text evidence="2">The sequence shown here is derived from an EMBL/GenBank/DDBJ whole genome shotgun (WGS) entry which is preliminary data.</text>
</comment>
<evidence type="ECO:0000313" key="3">
    <source>
        <dbReference type="EMBL" id="KAA1134502.1"/>
    </source>
</evidence>
<evidence type="ECO:0000313" key="4">
    <source>
        <dbReference type="Proteomes" id="UP000325313"/>
    </source>
</evidence>
<dbReference type="EMBL" id="VDEP01000143">
    <property type="protein sequence ID" value="KAA1128292.1"/>
    <property type="molecule type" value="Genomic_DNA"/>
</dbReference>
<dbReference type="Proteomes" id="UP000325313">
    <property type="component" value="Unassembled WGS sequence"/>
</dbReference>
<name>A0A5B0RSL3_PUCGR</name>
<gene>
    <name evidence="3" type="ORF">PGTUg99_001249</name>
    <name evidence="2" type="ORF">PGTUg99_021964</name>
    <name evidence="1" type="ORF">PGTUg99_027873</name>
</gene>